<accession>A0ABT0JUT4</accession>
<dbReference type="EMBL" id="JALKFT010000004">
    <property type="protein sequence ID" value="MCK9875226.1"/>
    <property type="molecule type" value="Genomic_DNA"/>
</dbReference>
<proteinExistence type="inferred from homology"/>
<dbReference type="CDD" id="cd06974">
    <property type="entry name" value="TerD_like"/>
    <property type="match status" value="1"/>
</dbReference>
<organism evidence="4 5">
    <name type="scientific">Frankia umida</name>
    <dbReference type="NCBI Taxonomy" id="573489"/>
    <lineage>
        <taxon>Bacteria</taxon>
        <taxon>Bacillati</taxon>
        <taxon>Actinomycetota</taxon>
        <taxon>Actinomycetes</taxon>
        <taxon>Frankiales</taxon>
        <taxon>Frankiaceae</taxon>
        <taxon>Frankia</taxon>
    </lineage>
</organism>
<dbReference type="RefSeq" id="WP_248823694.1">
    <property type="nucleotide sequence ID" value="NZ_JALKFT010000004.1"/>
</dbReference>
<dbReference type="Proteomes" id="UP001201873">
    <property type="component" value="Unassembled WGS sequence"/>
</dbReference>
<dbReference type="Gene3D" id="2.60.60.30">
    <property type="entry name" value="sav2460 like domains"/>
    <property type="match status" value="1"/>
</dbReference>
<evidence type="ECO:0000313" key="4">
    <source>
        <dbReference type="EMBL" id="MCK9875226.1"/>
    </source>
</evidence>
<evidence type="ECO:0000313" key="5">
    <source>
        <dbReference type="Proteomes" id="UP001201873"/>
    </source>
</evidence>
<reference evidence="4 5" key="1">
    <citation type="submission" date="2022-04" db="EMBL/GenBank/DDBJ databases">
        <title>Genome diversity in the genus Frankia.</title>
        <authorList>
            <person name="Carlos-Shanley C."/>
            <person name="Hahn D."/>
        </authorList>
    </citation>
    <scope>NUCLEOTIDE SEQUENCE [LARGE SCALE GENOMIC DNA]</scope>
    <source>
        <strain evidence="4 5">Ag45/Mut15</strain>
    </source>
</reference>
<dbReference type="PANTHER" id="PTHR32097">
    <property type="entry name" value="CAMP-BINDING PROTEIN 1-RELATED"/>
    <property type="match status" value="1"/>
</dbReference>
<feature type="compositionally biased region" description="Basic residues" evidence="2">
    <location>
        <begin position="296"/>
        <end position="309"/>
    </location>
</feature>
<dbReference type="InterPro" id="IPR051324">
    <property type="entry name" value="Stress/Tellurium_Resist"/>
</dbReference>
<feature type="domain" description="TerD" evidence="3">
    <location>
        <begin position="8"/>
        <end position="187"/>
    </location>
</feature>
<keyword evidence="5" id="KW-1185">Reference proteome</keyword>
<feature type="compositionally biased region" description="Acidic residues" evidence="2">
    <location>
        <begin position="194"/>
        <end position="207"/>
    </location>
</feature>
<feature type="region of interest" description="Disordered" evidence="2">
    <location>
        <begin position="194"/>
        <end position="316"/>
    </location>
</feature>
<evidence type="ECO:0000259" key="3">
    <source>
        <dbReference type="Pfam" id="PF02342"/>
    </source>
</evidence>
<dbReference type="Pfam" id="PF02342">
    <property type="entry name" value="TerD"/>
    <property type="match status" value="1"/>
</dbReference>
<sequence>MCAATTAAMHKGENVVLSALADDLGSISVILEWAAGPEQPLDADVSVLLLGDDGRVRSNDDLIFYNQPSGAGGAVRLRGKTRTPDDESVVYTDIIDLDMDDVPDSVERVLLAASLDGDLGSLADLKYLGLRLLRGSDAVELLRFDVAATQQETAFVLGEVYRRAGQWKFRAVGQGYDSGLGTLVTEYGVEVDADDTDPAAGLDDDATIGETTDTGASRPGPVDANANSAGGTTPAGSAVAGDLTGGTDPRDPRGTTAETSGPTVASPAARSGTGAADGVGAAPGTAGSGRQATGVRRAHTVTTRKRVAARRLSASRGRRALAVETESQWQAARLFPVAGIGGAAEQERRATSALLATLGAVREFGRSLTTRFGAPAGQIETFLEVPFNLEERPYIPDGLIRVTRGQRIWTALVEVKTGSGELTAEQVGAYLDIARDQQFDAVITISNLITTADERHPVGIDGRRTKKVAVHHLSWADIRFRCQLLLENDMVADRTQGYILAEFLRYLEHGRSGAQTFEDMGPTWVTVRDSVAAGTLRPSDRGLSAVAGRFDQLAHFLCLHLGGLLGVEAMPQSGRRSDALSRRQALADELCRTGTLSATLRIPGAVAPLVVSADLRAGRVVCSVTVEAPRQGRPMTRVRWILRQLGEANGNLRLESFETGSRDAVRAELLALVRQKPEIMISDSARDIRAFRVSLSAPLGTKRGVGKGTFVTSVIETLERFYEEVVQNLREWQGSADGAAVDDGTGAA</sequence>
<comment type="caution">
    <text evidence="4">The sequence shown here is derived from an EMBL/GenBank/DDBJ whole genome shotgun (WGS) entry which is preliminary data.</text>
</comment>
<evidence type="ECO:0000256" key="1">
    <source>
        <dbReference type="ARBA" id="ARBA00008775"/>
    </source>
</evidence>
<name>A0ABT0JUT4_9ACTN</name>
<comment type="similarity">
    <text evidence="1">Belongs to the CAPAB/TerDEXZ family.</text>
</comment>
<protein>
    <submittedName>
        <fullName evidence="4">TerD family protein</fullName>
    </submittedName>
</protein>
<evidence type="ECO:0000256" key="2">
    <source>
        <dbReference type="SAM" id="MobiDB-lite"/>
    </source>
</evidence>
<dbReference type="PANTHER" id="PTHR32097:SF4">
    <property type="entry name" value="GENERAL STRESS PROTEIN 16U"/>
    <property type="match status" value="1"/>
</dbReference>
<dbReference type="InterPro" id="IPR003325">
    <property type="entry name" value="TerD"/>
</dbReference>
<gene>
    <name evidence="4" type="ORF">MXD59_05425</name>
</gene>
<feature type="compositionally biased region" description="Polar residues" evidence="2">
    <location>
        <begin position="225"/>
        <end position="235"/>
    </location>
</feature>